<dbReference type="PANTHER" id="PTHR21068:SF36">
    <property type="entry name" value="SENESCENCE_DEHYDRATION-ASSOCIATED PROTEIN-LIKE PROTEIN"/>
    <property type="match status" value="1"/>
</dbReference>
<organism evidence="3">
    <name type="scientific">Picea sitchensis</name>
    <name type="common">Sitka spruce</name>
    <name type="synonym">Pinus sitchensis</name>
    <dbReference type="NCBI Taxonomy" id="3332"/>
    <lineage>
        <taxon>Eukaryota</taxon>
        <taxon>Viridiplantae</taxon>
        <taxon>Streptophyta</taxon>
        <taxon>Embryophyta</taxon>
        <taxon>Tracheophyta</taxon>
        <taxon>Spermatophyta</taxon>
        <taxon>Pinopsida</taxon>
        <taxon>Pinidae</taxon>
        <taxon>Conifers I</taxon>
        <taxon>Pinales</taxon>
        <taxon>Pinaceae</taxon>
        <taxon>Picea</taxon>
    </lineage>
</organism>
<feature type="region of interest" description="Disordered" evidence="1">
    <location>
        <begin position="259"/>
        <end position="294"/>
    </location>
</feature>
<name>A9NV63_PICSI</name>
<dbReference type="InterPro" id="IPR045036">
    <property type="entry name" value="Spartin-like"/>
</dbReference>
<evidence type="ECO:0000256" key="1">
    <source>
        <dbReference type="SAM" id="MobiDB-lite"/>
    </source>
</evidence>
<reference evidence="3" key="1">
    <citation type="journal article" date="2008" name="BMC Genomics">
        <title>A conifer genomics resource of 200,000 spruce (Picea spp.) ESTs and 6,464 high-quality, sequence-finished full-length cDNAs for Sitka spruce (Picea sitchensis).</title>
        <authorList>
            <person name="Ralph S.G."/>
            <person name="Chun H.J."/>
            <person name="Kolosova N."/>
            <person name="Cooper D."/>
            <person name="Oddy C."/>
            <person name="Ritland C.E."/>
            <person name="Kirkpatrick R."/>
            <person name="Moore R."/>
            <person name="Barber S."/>
            <person name="Holt R.A."/>
            <person name="Jones S.J."/>
            <person name="Marra M.A."/>
            <person name="Douglas C.J."/>
            <person name="Ritland K."/>
            <person name="Bohlmann J."/>
        </authorList>
    </citation>
    <scope>NUCLEOTIDE SEQUENCE</scope>
    <source>
        <tissue evidence="3">Green portion of the leader tissue</tissue>
    </source>
</reference>
<protein>
    <recommendedName>
        <fullName evidence="2">Senescence domain-containing protein</fullName>
    </recommendedName>
</protein>
<feature type="compositionally biased region" description="Basic and acidic residues" evidence="1">
    <location>
        <begin position="259"/>
        <end position="268"/>
    </location>
</feature>
<evidence type="ECO:0000313" key="3">
    <source>
        <dbReference type="EMBL" id="ABK24524.1"/>
    </source>
</evidence>
<dbReference type="EMBL" id="EF085217">
    <property type="protein sequence ID" value="ABK24524.1"/>
    <property type="molecule type" value="mRNA"/>
</dbReference>
<dbReference type="InterPro" id="IPR009686">
    <property type="entry name" value="Senescence/spartin_C"/>
</dbReference>
<feature type="domain" description="Senescence" evidence="2">
    <location>
        <begin position="228"/>
        <end position="412"/>
    </location>
</feature>
<dbReference type="Pfam" id="PF06911">
    <property type="entry name" value="Senescence"/>
    <property type="match status" value="1"/>
</dbReference>
<dbReference type="GO" id="GO:0005886">
    <property type="term" value="C:plasma membrane"/>
    <property type="evidence" value="ECO:0007669"/>
    <property type="project" value="TreeGrafter"/>
</dbReference>
<evidence type="ECO:0000259" key="2">
    <source>
        <dbReference type="Pfam" id="PF06911"/>
    </source>
</evidence>
<proteinExistence type="evidence at transcript level"/>
<accession>A9NV63</accession>
<feature type="region of interest" description="Disordered" evidence="1">
    <location>
        <begin position="1"/>
        <end position="33"/>
    </location>
</feature>
<sequence>MQWVARNAFSFNKRKGRNRSTETHDEDDENSNVQQQFSNFSAMEAEKQMQNDDHECGGHSIEETLVRIPGGAVVNLVDAGEEVSDSAQLGSGEFSIVRIVQGNTGIVLFVNVGEDVRWPLTKDEPTLKLDSRHYLFSIRLPPDEEAADKDSSDILNYGVTFADEEGLDSLDSFLQQHACLSLPAESTGGASKSTRATKWGSCDRENPEAAYWTALAPRVENYNSVVAKAIAAGSGQIIKGLFLCTNAYDSQLQKGGESVRGRVTKAESKTGAAADHQKKTSSHAKISPSTKRNIRRAKKLSRMTEKLSENLLAGVVTVSGGVTAPVVGSKAGQKFFRMLPGDVLLASLDAFNKVLDAAEIVGRDALSAASEATVEIVANRFGEEAGEVTHDTFAVAGHAIGTAWNVTKVRKAINPVSNGTISASALKALKLKKASKAITSASK</sequence>
<dbReference type="PANTHER" id="PTHR21068">
    <property type="entry name" value="SPARTIN"/>
    <property type="match status" value="1"/>
</dbReference>
<dbReference type="AlphaFoldDB" id="A9NV63"/>